<evidence type="ECO:0000256" key="27">
    <source>
        <dbReference type="ARBA" id="ARBA00049291"/>
    </source>
</evidence>
<evidence type="ECO:0000256" key="29">
    <source>
        <dbReference type="ARBA" id="ARBA00053104"/>
    </source>
</evidence>
<evidence type="ECO:0000256" key="28">
    <source>
        <dbReference type="ARBA" id="ARBA00049399"/>
    </source>
</evidence>
<keyword evidence="11 30" id="KW-0808">Transferase</keyword>
<evidence type="ECO:0000256" key="18">
    <source>
        <dbReference type="ARBA" id="ARBA00023166"/>
    </source>
</evidence>
<dbReference type="InterPro" id="IPR000092">
    <property type="entry name" value="Polyprenyl_synt"/>
</dbReference>
<evidence type="ECO:0000256" key="14">
    <source>
        <dbReference type="ARBA" id="ARBA00022842"/>
    </source>
</evidence>
<evidence type="ECO:0000256" key="22">
    <source>
        <dbReference type="ARBA" id="ARBA00032424"/>
    </source>
</evidence>
<dbReference type="GO" id="GO:0006695">
    <property type="term" value="P:cholesterol biosynthetic process"/>
    <property type="evidence" value="ECO:0007669"/>
    <property type="project" value="UniProtKB-KW"/>
</dbReference>
<dbReference type="InterPro" id="IPR039702">
    <property type="entry name" value="FPS1-like"/>
</dbReference>
<comment type="pathway">
    <text evidence="3">Isoprenoid biosynthesis; geranyl diphosphate biosynthesis; geranyl diphosphate from dimethylallyl diphosphate and isopentenyl diphosphate: step 1/1.</text>
</comment>
<keyword evidence="13" id="KW-0152">Cholesterol biosynthesis</keyword>
<comment type="similarity">
    <text evidence="5 30">Belongs to the FPP/GGPP synthase family.</text>
</comment>
<dbReference type="PANTHER" id="PTHR11525:SF0">
    <property type="entry name" value="FARNESYL PYROPHOSPHATE SYNTHASE"/>
    <property type="match status" value="1"/>
</dbReference>
<evidence type="ECO:0000256" key="11">
    <source>
        <dbReference type="ARBA" id="ARBA00022679"/>
    </source>
</evidence>
<evidence type="ECO:0000256" key="12">
    <source>
        <dbReference type="ARBA" id="ARBA00022723"/>
    </source>
</evidence>
<evidence type="ECO:0000256" key="24">
    <source>
        <dbReference type="ARBA" id="ARBA00032873"/>
    </source>
</evidence>
<dbReference type="EMBL" id="LC440326">
    <property type="protein sequence ID" value="BBH72799.1"/>
    <property type="molecule type" value="mRNA"/>
</dbReference>
<dbReference type="GO" id="GO:0042811">
    <property type="term" value="P:pheromone biosynthetic process"/>
    <property type="evidence" value="ECO:0007669"/>
    <property type="project" value="UniProtKB-ARBA"/>
</dbReference>
<evidence type="ECO:0000256" key="2">
    <source>
        <dbReference type="ARBA" id="ARBA00004496"/>
    </source>
</evidence>
<gene>
    <name evidence="31" type="primary">NtFPPS1</name>
</gene>
<dbReference type="PANTHER" id="PTHR11525">
    <property type="entry name" value="FARNESYL-PYROPHOSPHATE SYNTHETASE"/>
    <property type="match status" value="1"/>
</dbReference>
<dbReference type="GO" id="GO:0005759">
    <property type="term" value="C:mitochondrial matrix"/>
    <property type="evidence" value="ECO:0007669"/>
    <property type="project" value="UniProtKB-ARBA"/>
</dbReference>
<evidence type="ECO:0000256" key="1">
    <source>
        <dbReference type="ARBA" id="ARBA00001946"/>
    </source>
</evidence>
<evidence type="ECO:0000256" key="5">
    <source>
        <dbReference type="ARBA" id="ARBA00006706"/>
    </source>
</evidence>
<evidence type="ECO:0000256" key="4">
    <source>
        <dbReference type="ARBA" id="ARBA00005035"/>
    </source>
</evidence>
<dbReference type="Gene3D" id="1.10.600.10">
    <property type="entry name" value="Farnesyl Diphosphate Synthase"/>
    <property type="match status" value="1"/>
</dbReference>
<keyword evidence="17" id="KW-0443">Lipid metabolism</keyword>
<evidence type="ECO:0000256" key="17">
    <source>
        <dbReference type="ARBA" id="ARBA00023098"/>
    </source>
</evidence>
<evidence type="ECO:0000256" key="23">
    <source>
        <dbReference type="ARBA" id="ARBA00032448"/>
    </source>
</evidence>
<dbReference type="GO" id="GO:0004161">
    <property type="term" value="F:dimethylallyltranstransferase activity"/>
    <property type="evidence" value="ECO:0007669"/>
    <property type="project" value="UniProtKB-EC"/>
</dbReference>
<dbReference type="InterPro" id="IPR008949">
    <property type="entry name" value="Isoprenoid_synthase_dom_sf"/>
</dbReference>
<keyword evidence="16" id="KW-0007">Acetylation</keyword>
<evidence type="ECO:0000256" key="6">
    <source>
        <dbReference type="ARBA" id="ARBA00012439"/>
    </source>
</evidence>
<evidence type="ECO:0000256" key="30">
    <source>
        <dbReference type="RuleBase" id="RU004466"/>
    </source>
</evidence>
<reference evidence="31" key="1">
    <citation type="journal article" date="2019" name="Insect Biochem. Mol. Biol.">
        <title>Duplication and soldier-specific expression of geranylgeranyl diphosphate synthase genes in a nasute termite Nasutitermes takasagoensis.</title>
        <authorList>
            <person name="Hojo M."/>
            <person name="Shigenobu S."/>
            <person name="Maekawa K."/>
            <person name="Miura T."/>
            <person name="Tokuda G."/>
        </authorList>
    </citation>
    <scope>NUCLEOTIDE SEQUENCE</scope>
</reference>
<comment type="cofactor">
    <cofactor evidence="1">
        <name>Mg(2+)</name>
        <dbReference type="ChEBI" id="CHEBI:18420"/>
    </cofactor>
</comment>
<dbReference type="AlphaFoldDB" id="A0A4Y1S1R4"/>
<evidence type="ECO:0000256" key="20">
    <source>
        <dbReference type="ARBA" id="ARBA00023278"/>
    </source>
</evidence>
<comment type="catalytic activity">
    <reaction evidence="27">
        <text>isopentenyl diphosphate + dimethylallyl diphosphate = (2E)-geranyl diphosphate + diphosphate</text>
        <dbReference type="Rhea" id="RHEA:22408"/>
        <dbReference type="ChEBI" id="CHEBI:33019"/>
        <dbReference type="ChEBI" id="CHEBI:57623"/>
        <dbReference type="ChEBI" id="CHEBI:58057"/>
        <dbReference type="ChEBI" id="CHEBI:128769"/>
        <dbReference type="EC" id="2.5.1.1"/>
    </reaction>
</comment>
<keyword evidence="14" id="KW-0460">Magnesium</keyword>
<dbReference type="Pfam" id="PF00348">
    <property type="entry name" value="polyprenyl_synt"/>
    <property type="match status" value="1"/>
</dbReference>
<comment type="pathway">
    <text evidence="4">Isoprenoid biosynthesis; farnesyl diphosphate biosynthesis; farnesyl diphosphate from geranyl diphosphate and isopentenyl diphosphate: step 1/1.</text>
</comment>
<evidence type="ECO:0000256" key="13">
    <source>
        <dbReference type="ARBA" id="ARBA00022778"/>
    </source>
</evidence>
<comment type="function">
    <text evidence="29">Key enzyme in isoprenoid biosynthesis which catalyzes the formation of farnesyl diphosphate (FPP), a precursor for several classes of essential metabolites including sterols, dolichols, carotenoids, and ubiquinones. FPP also serves as substrate for protein farnesylation and geranylgeranylation. Catalyzes the sequential condensation of isopentenyl pyrophosphate with the allylic pyrophosphates, dimethylallyl pyrophosphate, and then with the resultant geranylpyrophosphate to the ultimate product farnesyl pyrophosphate.</text>
</comment>
<dbReference type="GO" id="GO:0005777">
    <property type="term" value="C:peroxisome"/>
    <property type="evidence" value="ECO:0007669"/>
    <property type="project" value="UniProtKB-ARBA"/>
</dbReference>
<keyword evidence="12" id="KW-0479">Metal-binding</keyword>
<evidence type="ECO:0000256" key="25">
    <source>
        <dbReference type="ARBA" id="ARBA00033740"/>
    </source>
</evidence>
<keyword evidence="13" id="KW-0756">Sterol biosynthesis</keyword>
<evidence type="ECO:0000256" key="21">
    <source>
        <dbReference type="ARBA" id="ARBA00032380"/>
    </source>
</evidence>
<keyword evidence="18" id="KW-1207">Sterol metabolism</keyword>
<comment type="catalytic activity">
    <reaction evidence="28">
        <text>isopentenyl diphosphate + (2E)-geranyl diphosphate = (2E,6E)-farnesyl diphosphate + diphosphate</text>
        <dbReference type="Rhea" id="RHEA:19361"/>
        <dbReference type="ChEBI" id="CHEBI:33019"/>
        <dbReference type="ChEBI" id="CHEBI:58057"/>
        <dbReference type="ChEBI" id="CHEBI:128769"/>
        <dbReference type="ChEBI" id="CHEBI:175763"/>
        <dbReference type="EC" id="2.5.1.10"/>
    </reaction>
</comment>
<evidence type="ECO:0000256" key="3">
    <source>
        <dbReference type="ARBA" id="ARBA00004932"/>
    </source>
</evidence>
<comment type="subcellular location">
    <subcellularLocation>
        <location evidence="2">Cytoplasm</location>
    </subcellularLocation>
</comment>
<dbReference type="GO" id="GO:0046872">
    <property type="term" value="F:metal ion binding"/>
    <property type="evidence" value="ECO:0007669"/>
    <property type="project" value="UniProtKB-KW"/>
</dbReference>
<protein>
    <recommendedName>
        <fullName evidence="26">Farnesyl pyrophosphate synthase</fullName>
        <ecNumber evidence="7">2.5.1.1</ecNumber>
        <ecNumber evidence="6">2.5.1.10</ecNumber>
    </recommendedName>
    <alternativeName>
        <fullName evidence="24">(2E,6E)-farnesyl diphosphate synthase</fullName>
    </alternativeName>
    <alternativeName>
        <fullName evidence="23">Dimethylallyltranstransferase</fullName>
    </alternativeName>
    <alternativeName>
        <fullName evidence="22">Farnesyl diphosphate synthase</fullName>
    </alternativeName>
    <alternativeName>
        <fullName evidence="21">Geranyltranstransferase</fullName>
    </alternativeName>
</protein>
<dbReference type="FunFam" id="1.10.600.10:FF:000052">
    <property type="entry name" value="Farnesyl pyrophosphate synthase"/>
    <property type="match status" value="1"/>
</dbReference>
<dbReference type="GO" id="GO:0004337">
    <property type="term" value="F:(2E,6E)-farnesyl diphosphate synthase activity"/>
    <property type="evidence" value="ECO:0007669"/>
    <property type="project" value="UniProtKB-EC"/>
</dbReference>
<proteinExistence type="evidence at transcript level"/>
<dbReference type="GO" id="GO:0045337">
    <property type="term" value="P:farnesyl diphosphate biosynthetic process"/>
    <property type="evidence" value="ECO:0007669"/>
    <property type="project" value="TreeGrafter"/>
</dbReference>
<keyword evidence="10" id="KW-0153">Cholesterol metabolism</keyword>
<evidence type="ECO:0000256" key="26">
    <source>
        <dbReference type="ARBA" id="ARBA00034546"/>
    </source>
</evidence>
<sequence length="416" mass="47627">MITTRSARRLLFQSSSAAAGILLHSKVLGSLDCPRPRISECHQAQAYRHNNHLARQVPWVSPSEQSPTLDKTDLLEFNKVFPDIVRDLTGTGRHLDIPRATKWFAKVLQYNMTGGKRNRGLAVLQSYRLLAKNQNPSREELHLVTIMGWCLEMLHTSLLMTQDTVEQADTRRGKPCWYLASDLVSNAGVALNDASFVETGIYQLLKIHFKDKPYYVDVLELFHDVSHKAIMGQVMDTETRADRSLQQFTMERYKLITKYRTAYHTFQMPVSLALYMAGIRDEETHRQAKTILMEMGQFYQVLADSLNCYGDPEITGRVGTDVEDGKCTWLSVVALQRASESQLQMLQECYGSKHPENVAKVKQLYNILGLPLTYKTYEEQTYALLCTQIQQITRGLPHKLFFNFLQKVYGKDAYIL</sequence>
<dbReference type="CDD" id="cd00685">
    <property type="entry name" value="Trans_IPPS_HT"/>
    <property type="match status" value="1"/>
</dbReference>
<evidence type="ECO:0000313" key="31">
    <source>
        <dbReference type="EMBL" id="BBH72799.1"/>
    </source>
</evidence>
<dbReference type="SUPFAM" id="SSF48576">
    <property type="entry name" value="Terpenoid synthases"/>
    <property type="match status" value="1"/>
</dbReference>
<keyword evidence="20" id="KW-0379">Hydroxylation</keyword>
<dbReference type="EC" id="2.5.1.1" evidence="7"/>
<keyword evidence="9" id="KW-0444">Lipid biosynthesis</keyword>
<evidence type="ECO:0000256" key="9">
    <source>
        <dbReference type="ARBA" id="ARBA00022516"/>
    </source>
</evidence>
<keyword evidence="8" id="KW-0963">Cytoplasm</keyword>
<name>A0A4Y1S1R4_9NEOP</name>
<evidence type="ECO:0000256" key="8">
    <source>
        <dbReference type="ARBA" id="ARBA00022490"/>
    </source>
</evidence>
<accession>A0A4Y1S1R4</accession>
<evidence type="ECO:0000256" key="19">
    <source>
        <dbReference type="ARBA" id="ARBA00023221"/>
    </source>
</evidence>
<evidence type="ECO:0000256" key="15">
    <source>
        <dbReference type="ARBA" id="ARBA00022955"/>
    </source>
</evidence>
<evidence type="ECO:0000256" key="16">
    <source>
        <dbReference type="ARBA" id="ARBA00022990"/>
    </source>
</evidence>
<keyword evidence="19" id="KW-0753">Steroid metabolism</keyword>
<dbReference type="EC" id="2.5.1.10" evidence="6"/>
<organism evidence="31">
    <name type="scientific">Nasutitermes takasagoensis</name>
    <dbReference type="NCBI Taxonomy" id="62960"/>
    <lineage>
        <taxon>Eukaryota</taxon>
        <taxon>Metazoa</taxon>
        <taxon>Ecdysozoa</taxon>
        <taxon>Arthropoda</taxon>
        <taxon>Hexapoda</taxon>
        <taxon>Insecta</taxon>
        <taxon>Pterygota</taxon>
        <taxon>Neoptera</taxon>
        <taxon>Polyneoptera</taxon>
        <taxon>Dictyoptera</taxon>
        <taxon>Blattodea</taxon>
        <taxon>Blattoidea</taxon>
        <taxon>Termitoidae</taxon>
        <taxon>Termitidae</taxon>
        <taxon>Nasutitermitinae</taxon>
        <taxon>Nasutitermes</taxon>
    </lineage>
</organism>
<evidence type="ECO:0000256" key="7">
    <source>
        <dbReference type="ARBA" id="ARBA00012833"/>
    </source>
</evidence>
<evidence type="ECO:0000256" key="10">
    <source>
        <dbReference type="ARBA" id="ARBA00022548"/>
    </source>
</evidence>
<keyword evidence="15" id="KW-0752">Steroid biosynthesis</keyword>
<comment type="pathway">
    <text evidence="25">Pheromone biosynthesis.</text>
</comment>